<dbReference type="InterPro" id="IPR013126">
    <property type="entry name" value="Hsp_70_fam"/>
</dbReference>
<dbReference type="InterPro" id="IPR043129">
    <property type="entry name" value="ATPase_NBD"/>
</dbReference>
<dbReference type="Gene3D" id="3.90.640.10">
    <property type="entry name" value="Actin, Chain A, domain 4"/>
    <property type="match status" value="1"/>
</dbReference>
<reference evidence="3" key="1">
    <citation type="journal article" date="2020" name="Phytopathology">
        <title>Genome sequence of the chestnut blight fungus Cryphonectria parasitica EP155: A fundamental resource for an archetypical invasive plant pathogen.</title>
        <authorList>
            <person name="Crouch J.A."/>
            <person name="Dawe A."/>
            <person name="Aerts A."/>
            <person name="Barry K."/>
            <person name="Churchill A.C.L."/>
            <person name="Grimwood J."/>
            <person name="Hillman B."/>
            <person name="Milgroom M.G."/>
            <person name="Pangilinan J."/>
            <person name="Smith M."/>
            <person name="Salamov A."/>
            <person name="Schmutz J."/>
            <person name="Yadav J."/>
            <person name="Grigoriev I.V."/>
            <person name="Nuss D."/>
        </authorList>
    </citation>
    <scope>NUCLEOTIDE SEQUENCE</scope>
    <source>
        <strain evidence="3">EP155</strain>
    </source>
</reference>
<dbReference type="GO" id="GO:0005524">
    <property type="term" value="F:ATP binding"/>
    <property type="evidence" value="ECO:0007669"/>
    <property type="project" value="UniProtKB-KW"/>
</dbReference>
<dbReference type="SUPFAM" id="SSF53067">
    <property type="entry name" value="Actin-like ATPase domain"/>
    <property type="match status" value="2"/>
</dbReference>
<name>A0A9P5CUM6_CRYP1</name>
<keyword evidence="2" id="KW-0067">ATP-binding</keyword>
<dbReference type="CDD" id="cd10170">
    <property type="entry name" value="ASKHA_NBD_HSP70"/>
    <property type="match status" value="1"/>
</dbReference>
<dbReference type="GO" id="GO:0140662">
    <property type="term" value="F:ATP-dependent protein folding chaperone"/>
    <property type="evidence" value="ECO:0007669"/>
    <property type="project" value="InterPro"/>
</dbReference>
<keyword evidence="1" id="KW-0547">Nucleotide-binding</keyword>
<dbReference type="Pfam" id="PF00012">
    <property type="entry name" value="HSP70"/>
    <property type="match status" value="1"/>
</dbReference>
<evidence type="ECO:0000256" key="2">
    <source>
        <dbReference type="ARBA" id="ARBA00022840"/>
    </source>
</evidence>
<dbReference type="PANTHER" id="PTHR14187">
    <property type="entry name" value="ALPHA KINASE/ELONGATION FACTOR 2 KINASE"/>
    <property type="match status" value="1"/>
</dbReference>
<accession>A0A9P5CUM6</accession>
<keyword evidence="4" id="KW-1185">Reference proteome</keyword>
<feature type="non-terminal residue" evidence="3">
    <location>
        <position position="361"/>
    </location>
</feature>
<dbReference type="RefSeq" id="XP_040781141.1">
    <property type="nucleotide sequence ID" value="XM_040922886.1"/>
</dbReference>
<evidence type="ECO:0000313" key="3">
    <source>
        <dbReference type="EMBL" id="KAF3770180.1"/>
    </source>
</evidence>
<dbReference type="AlphaFoldDB" id="A0A9P5CUM6"/>
<evidence type="ECO:0000313" key="4">
    <source>
        <dbReference type="Proteomes" id="UP000803844"/>
    </source>
</evidence>
<evidence type="ECO:0000256" key="1">
    <source>
        <dbReference type="ARBA" id="ARBA00022741"/>
    </source>
</evidence>
<gene>
    <name evidence="3" type="ORF">M406DRAFT_354314</name>
</gene>
<proteinExistence type="predicted"/>
<protein>
    <submittedName>
        <fullName evidence="3">Actin-like ATPase domain-containing protein</fullName>
    </submittedName>
</protein>
<dbReference type="Gene3D" id="3.30.420.40">
    <property type="match status" value="2"/>
</dbReference>
<comment type="caution">
    <text evidence="3">The sequence shown here is derived from an EMBL/GenBank/DDBJ whole genome shotgun (WGS) entry which is preliminary data.</text>
</comment>
<dbReference type="EMBL" id="MU032344">
    <property type="protein sequence ID" value="KAF3770180.1"/>
    <property type="molecule type" value="Genomic_DNA"/>
</dbReference>
<sequence length="361" mass="40145">MSGSVKKLIVGVDYGTTFSGVSYVFSDASNVSDVEILDSWGAGDQYQRQVPSRISYDPRYTWGYDIGNRELAYCWTKLLLDDHAIETQHDDGNLRKYYGAGFKTTPKGKTATNVVADYLKFLYSHMMRELGRKLSEEILAVTPIQFWFTLPALWSHRAQNATLQAATRAGFGSRHNDEIHLVKEPEAAAIACLSGLTAKGPSPHVQAGKIVLVCDCGGGTVDLASYEITSERPKLSLKEVCVSEAGKCGSTTIDRAFYQLMRKRFGGVFEKVPEEKRGVTSKFMKDFEAAKKDFGVSDHPRNTRLNLKMQAKASEHYDDDDNEVILTGFDMKQLFDPVVQQVLGLLQKQIKATEKAGRTVN</sequence>
<dbReference type="Proteomes" id="UP000803844">
    <property type="component" value="Unassembled WGS sequence"/>
</dbReference>
<organism evidence="3 4">
    <name type="scientific">Cryphonectria parasitica (strain ATCC 38755 / EP155)</name>
    <dbReference type="NCBI Taxonomy" id="660469"/>
    <lineage>
        <taxon>Eukaryota</taxon>
        <taxon>Fungi</taxon>
        <taxon>Dikarya</taxon>
        <taxon>Ascomycota</taxon>
        <taxon>Pezizomycotina</taxon>
        <taxon>Sordariomycetes</taxon>
        <taxon>Sordariomycetidae</taxon>
        <taxon>Diaporthales</taxon>
        <taxon>Cryphonectriaceae</taxon>
        <taxon>Cryphonectria-Endothia species complex</taxon>
        <taxon>Cryphonectria</taxon>
    </lineage>
</organism>
<dbReference type="OrthoDB" id="2963168at2759"/>
<dbReference type="PANTHER" id="PTHR14187:SF81">
    <property type="entry name" value="HSP70 FAMILY PROTEIN (AFU_ORTHOLOGUE AFUA_4G14040)"/>
    <property type="match status" value="1"/>
</dbReference>
<dbReference type="GeneID" id="63840015"/>